<dbReference type="AlphaFoldDB" id="A0A4C1W2A5"/>
<sequence length="106" mass="12476">MVAPLFNKFNLEFQSEKVVVHNLHEKIRTLYQEILLRYLQREYVMRQNLGEINPESQQHQLHDAALYLGVKVYEHPDVIRNPADIAQFFSCCKISTKLPPPKLKTI</sequence>
<evidence type="ECO:0000313" key="1">
    <source>
        <dbReference type="EMBL" id="GBP45173.1"/>
    </source>
</evidence>
<name>A0A4C1W2A5_EUMVA</name>
<organism evidence="1 2">
    <name type="scientific">Eumeta variegata</name>
    <name type="common">Bagworm moth</name>
    <name type="synonym">Eumeta japonica</name>
    <dbReference type="NCBI Taxonomy" id="151549"/>
    <lineage>
        <taxon>Eukaryota</taxon>
        <taxon>Metazoa</taxon>
        <taxon>Ecdysozoa</taxon>
        <taxon>Arthropoda</taxon>
        <taxon>Hexapoda</taxon>
        <taxon>Insecta</taxon>
        <taxon>Pterygota</taxon>
        <taxon>Neoptera</taxon>
        <taxon>Endopterygota</taxon>
        <taxon>Lepidoptera</taxon>
        <taxon>Glossata</taxon>
        <taxon>Ditrysia</taxon>
        <taxon>Tineoidea</taxon>
        <taxon>Psychidae</taxon>
        <taxon>Oiketicinae</taxon>
        <taxon>Eumeta</taxon>
    </lineage>
</organism>
<comment type="caution">
    <text evidence="1">The sequence shown here is derived from an EMBL/GenBank/DDBJ whole genome shotgun (WGS) entry which is preliminary data.</text>
</comment>
<protein>
    <submittedName>
        <fullName evidence="1">Uncharacterized protein</fullName>
    </submittedName>
</protein>
<dbReference type="Proteomes" id="UP000299102">
    <property type="component" value="Unassembled WGS sequence"/>
</dbReference>
<dbReference type="EMBL" id="BGZK01000466">
    <property type="protein sequence ID" value="GBP45173.1"/>
    <property type="molecule type" value="Genomic_DNA"/>
</dbReference>
<evidence type="ECO:0000313" key="2">
    <source>
        <dbReference type="Proteomes" id="UP000299102"/>
    </source>
</evidence>
<keyword evidence="2" id="KW-1185">Reference proteome</keyword>
<accession>A0A4C1W2A5</accession>
<dbReference type="OrthoDB" id="6159421at2759"/>
<proteinExistence type="predicted"/>
<reference evidence="1 2" key="1">
    <citation type="journal article" date="2019" name="Commun. Biol.">
        <title>The bagworm genome reveals a unique fibroin gene that provides high tensile strength.</title>
        <authorList>
            <person name="Kono N."/>
            <person name="Nakamura H."/>
            <person name="Ohtoshi R."/>
            <person name="Tomita M."/>
            <person name="Numata K."/>
            <person name="Arakawa K."/>
        </authorList>
    </citation>
    <scope>NUCLEOTIDE SEQUENCE [LARGE SCALE GENOMIC DNA]</scope>
</reference>
<gene>
    <name evidence="1" type="ORF">EVAR_25878_1</name>
</gene>